<dbReference type="Proteomes" id="UP000321750">
    <property type="component" value="Unassembled WGS sequence"/>
</dbReference>
<dbReference type="OrthoDB" id="5421146at2"/>
<gene>
    <name evidence="6" type="ORF">MGN01_10460</name>
</gene>
<evidence type="ECO:0000256" key="1">
    <source>
        <dbReference type="ARBA" id="ARBA00004141"/>
    </source>
</evidence>
<sequence>MLIKAAAAALRQVFSPAMRAILLKSLALTLGLLIVVWFALTRLIQWFQASHHIAADYPILDTIAFFLAGAGLFVALAYIMPAVSILVAGFFLDDAAEIVERTDFPNDPPGRALPWSQALLYALRFAGLALVVNLVALLLIFVPGVNLVAFFGANAYLLSREYFEAAASRFRPIAEAQAMRRHFNLTTLTAGAALAGLMVVPIVNLAVPLFGIALMVHVHKGLSRKALLEAPAAAAKRRLPG</sequence>
<name>A0A512JGX4_9HYPH</name>
<comment type="caution">
    <text evidence="6">The sequence shown here is derived from an EMBL/GenBank/DDBJ whole genome shotgun (WGS) entry which is preliminary data.</text>
</comment>
<evidence type="ECO:0000313" key="6">
    <source>
        <dbReference type="EMBL" id="GEP09201.1"/>
    </source>
</evidence>
<comment type="subcellular location">
    <subcellularLocation>
        <location evidence="1">Membrane</location>
        <topology evidence="1">Multi-pass membrane protein</topology>
    </subcellularLocation>
</comment>
<evidence type="ECO:0000256" key="3">
    <source>
        <dbReference type="ARBA" id="ARBA00022989"/>
    </source>
</evidence>
<dbReference type="Pfam" id="PF07264">
    <property type="entry name" value="EI24"/>
    <property type="match status" value="1"/>
</dbReference>
<feature type="transmembrane region" description="Helical" evidence="5">
    <location>
        <begin position="21"/>
        <end position="44"/>
    </location>
</feature>
<keyword evidence="4 5" id="KW-0472">Membrane</keyword>
<feature type="transmembrane region" description="Helical" evidence="5">
    <location>
        <begin position="121"/>
        <end position="142"/>
    </location>
</feature>
<evidence type="ECO:0000256" key="4">
    <source>
        <dbReference type="ARBA" id="ARBA00023136"/>
    </source>
</evidence>
<dbReference type="NCBIfam" id="NF009407">
    <property type="entry name" value="PRK12768.1"/>
    <property type="match status" value="1"/>
</dbReference>
<dbReference type="EMBL" id="BJZV01000004">
    <property type="protein sequence ID" value="GEP09201.1"/>
    <property type="molecule type" value="Genomic_DNA"/>
</dbReference>
<feature type="transmembrane region" description="Helical" evidence="5">
    <location>
        <begin position="64"/>
        <end position="92"/>
    </location>
</feature>
<keyword evidence="3 5" id="KW-1133">Transmembrane helix</keyword>
<dbReference type="AlphaFoldDB" id="A0A512JGX4"/>
<evidence type="ECO:0000313" key="7">
    <source>
        <dbReference type="Proteomes" id="UP000321750"/>
    </source>
</evidence>
<keyword evidence="2 5" id="KW-0812">Transmembrane</keyword>
<evidence type="ECO:0000256" key="2">
    <source>
        <dbReference type="ARBA" id="ARBA00022692"/>
    </source>
</evidence>
<feature type="transmembrane region" description="Helical" evidence="5">
    <location>
        <begin position="192"/>
        <end position="216"/>
    </location>
</feature>
<protein>
    <submittedName>
        <fullName evidence="6">Cysteine biosynthesis protein</fullName>
    </submittedName>
</protein>
<dbReference type="RefSeq" id="WP_147045520.1">
    <property type="nucleotide sequence ID" value="NZ_BJZV01000004.1"/>
</dbReference>
<proteinExistence type="predicted"/>
<keyword evidence="7" id="KW-1185">Reference proteome</keyword>
<evidence type="ECO:0000256" key="5">
    <source>
        <dbReference type="SAM" id="Phobius"/>
    </source>
</evidence>
<reference evidence="6 7" key="1">
    <citation type="submission" date="2019-07" db="EMBL/GenBank/DDBJ databases">
        <title>Whole genome shotgun sequence of Methylobacterium gnaphalii NBRC 107716.</title>
        <authorList>
            <person name="Hosoyama A."/>
            <person name="Uohara A."/>
            <person name="Ohji S."/>
            <person name="Ichikawa N."/>
        </authorList>
    </citation>
    <scope>NUCLEOTIDE SEQUENCE [LARGE SCALE GENOMIC DNA]</scope>
    <source>
        <strain evidence="6 7">NBRC 107716</strain>
    </source>
</reference>
<organism evidence="6 7">
    <name type="scientific">Methylobacterium gnaphalii</name>
    <dbReference type="NCBI Taxonomy" id="1010610"/>
    <lineage>
        <taxon>Bacteria</taxon>
        <taxon>Pseudomonadati</taxon>
        <taxon>Pseudomonadota</taxon>
        <taxon>Alphaproteobacteria</taxon>
        <taxon>Hyphomicrobiales</taxon>
        <taxon>Methylobacteriaceae</taxon>
        <taxon>Methylobacterium</taxon>
    </lineage>
</organism>
<accession>A0A512JGX4</accession>
<dbReference type="InterPro" id="IPR059112">
    <property type="entry name" value="CysZ/EI24"/>
</dbReference>